<reference evidence="3" key="1">
    <citation type="submission" date="2021-10" db="EMBL/GenBank/DDBJ databases">
        <title>Loktanella gaetbuli sp. nov., isolated from a tidal flat.</title>
        <authorList>
            <person name="Park S."/>
            <person name="Yoon J.-H."/>
        </authorList>
    </citation>
    <scope>NUCLEOTIDE SEQUENCE</scope>
    <source>
        <strain evidence="3">TSTF-M6</strain>
    </source>
</reference>
<dbReference type="Gene3D" id="3.40.50.1460">
    <property type="match status" value="1"/>
</dbReference>
<dbReference type="InterPro" id="IPR002477">
    <property type="entry name" value="Peptidoglycan-bd-like"/>
</dbReference>
<keyword evidence="1" id="KW-0732">Signal</keyword>
<dbReference type="InterPro" id="IPR036365">
    <property type="entry name" value="PGBD-like_sf"/>
</dbReference>
<evidence type="ECO:0000256" key="1">
    <source>
        <dbReference type="SAM" id="SignalP"/>
    </source>
</evidence>
<dbReference type="RefSeq" id="WP_226748156.1">
    <property type="nucleotide sequence ID" value="NZ_JAJATZ010000003.1"/>
</dbReference>
<dbReference type="Pfam" id="PF01471">
    <property type="entry name" value="PG_binding_1"/>
    <property type="match status" value="2"/>
</dbReference>
<feature type="signal peptide" evidence="1">
    <location>
        <begin position="1"/>
        <end position="17"/>
    </location>
</feature>
<sequence length="500" mass="53058">MRQFLLATTLICTAAMAAAQDAALVVGISDYDDLSDVSRADRLVAAGAALREHGFSIKGGRNLDVDDLFSQARIFSDEAEDADRIVVALSGQFATDGALTWFMGQDAPAPQDFTVGQQGILVQTALNALAQASQGAVLLLGETEADTDYDTGLSAGIGPMEIPNGVTVVRGSPEAIEGLMRYALAVPGGDVIATARRTRGVDLSGFVPDSLTLIPGDAAAVPTERVTLPPELTAAASGSEETAWTAARAADTQNSYARYLDAYPQGANAANAVSRLAELRRNPPNPLRDAENALGLSSEARQAIQRDLQIMGFDTRGIDGIFGPGTRGAITGWQEQNGITANGFLTRDQIATLSAQATTRATQREAEAAAARAELERRDRAYWQETGVPGGESNLRAYLERFPDGLFAAEANERLGRARATAETNAAAATREAQLSLDAISLQLVEARLSQLGLDPGRVDGQLDDDSRRAIRRYQRDRDLGATGYLDQATVSQMLVDAFR</sequence>
<name>A0ABS8BUK1_9RHOB</name>
<dbReference type="Gene3D" id="1.10.101.10">
    <property type="entry name" value="PGBD-like superfamily/PGBD"/>
    <property type="match status" value="2"/>
</dbReference>
<accession>A0ABS8BUK1</accession>
<dbReference type="EMBL" id="JAJATZ010000003">
    <property type="protein sequence ID" value="MCB5199419.1"/>
    <property type="molecule type" value="Genomic_DNA"/>
</dbReference>
<feature type="domain" description="Peptidoglycan binding-like" evidence="2">
    <location>
        <begin position="443"/>
        <end position="494"/>
    </location>
</feature>
<evidence type="ECO:0000259" key="2">
    <source>
        <dbReference type="Pfam" id="PF01471"/>
    </source>
</evidence>
<protein>
    <submittedName>
        <fullName evidence="3">Peptidoglycan-binding protein</fullName>
    </submittedName>
</protein>
<feature type="domain" description="Peptidoglycan binding-like" evidence="2">
    <location>
        <begin position="298"/>
        <end position="353"/>
    </location>
</feature>
<evidence type="ECO:0000313" key="3">
    <source>
        <dbReference type="EMBL" id="MCB5199419.1"/>
    </source>
</evidence>
<dbReference type="InterPro" id="IPR036366">
    <property type="entry name" value="PGBDSf"/>
</dbReference>
<organism evidence="3 4">
    <name type="scientific">Loktanella gaetbuli</name>
    <dbReference type="NCBI Taxonomy" id="2881335"/>
    <lineage>
        <taxon>Bacteria</taxon>
        <taxon>Pseudomonadati</taxon>
        <taxon>Pseudomonadota</taxon>
        <taxon>Alphaproteobacteria</taxon>
        <taxon>Rhodobacterales</taxon>
        <taxon>Roseobacteraceae</taxon>
        <taxon>Loktanella</taxon>
    </lineage>
</organism>
<proteinExistence type="predicted"/>
<evidence type="ECO:0000313" key="4">
    <source>
        <dbReference type="Proteomes" id="UP001138961"/>
    </source>
</evidence>
<dbReference type="Proteomes" id="UP001138961">
    <property type="component" value="Unassembled WGS sequence"/>
</dbReference>
<feature type="chain" id="PRO_5045444860" evidence="1">
    <location>
        <begin position="18"/>
        <end position="500"/>
    </location>
</feature>
<comment type="caution">
    <text evidence="3">The sequence shown here is derived from an EMBL/GenBank/DDBJ whole genome shotgun (WGS) entry which is preliminary data.</text>
</comment>
<gene>
    <name evidence="3" type="ORF">LGQ03_09205</name>
</gene>
<keyword evidence="4" id="KW-1185">Reference proteome</keyword>
<dbReference type="SUPFAM" id="SSF47090">
    <property type="entry name" value="PGBD-like"/>
    <property type="match status" value="2"/>
</dbReference>